<protein>
    <submittedName>
        <fullName evidence="2">Uncharacterized protein</fullName>
    </submittedName>
</protein>
<dbReference type="KEGG" id="uru:DSM104443_01481"/>
<gene>
    <name evidence="2" type="ORF">DSM104443_01481</name>
</gene>
<evidence type="ECO:0000313" key="2">
    <source>
        <dbReference type="EMBL" id="QJR10423.1"/>
    </source>
</evidence>
<feature type="region of interest" description="Disordered" evidence="1">
    <location>
        <begin position="25"/>
        <end position="47"/>
    </location>
</feature>
<accession>A0A6M4GVQ6</accession>
<dbReference type="AlphaFoldDB" id="A0A6M4GVQ6"/>
<evidence type="ECO:0000256" key="1">
    <source>
        <dbReference type="SAM" id="MobiDB-lite"/>
    </source>
</evidence>
<dbReference type="EMBL" id="CP053069">
    <property type="protein sequence ID" value="QJR10423.1"/>
    <property type="molecule type" value="Genomic_DNA"/>
</dbReference>
<proteinExistence type="predicted"/>
<dbReference type="RefSeq" id="WP_171090921.1">
    <property type="nucleotide sequence ID" value="NZ_CP053069.1"/>
</dbReference>
<sequence>MAEDRDVLNKADALLKRHAASPESGGIPVLTDLIEPPAPPQADGVSAAGEISQEVFTRVMAEVEGRLAAELERRLVDHLKSEVHVAVSSALGDLRQDVANAIGDAVSAALERRESK</sequence>
<evidence type="ECO:0000313" key="3">
    <source>
        <dbReference type="Proteomes" id="UP000501534"/>
    </source>
</evidence>
<dbReference type="Proteomes" id="UP000501534">
    <property type="component" value="Chromosome"/>
</dbReference>
<organism evidence="2 3">
    <name type="scientific">Usitatibacter rugosus</name>
    <dbReference type="NCBI Taxonomy" id="2732067"/>
    <lineage>
        <taxon>Bacteria</taxon>
        <taxon>Pseudomonadati</taxon>
        <taxon>Pseudomonadota</taxon>
        <taxon>Betaproteobacteria</taxon>
        <taxon>Nitrosomonadales</taxon>
        <taxon>Usitatibacteraceae</taxon>
        <taxon>Usitatibacter</taxon>
    </lineage>
</organism>
<name>A0A6M4GVQ6_9PROT</name>
<reference evidence="2 3" key="1">
    <citation type="submission" date="2020-04" db="EMBL/GenBank/DDBJ databases">
        <title>Usitatibacter rugosus gen. nov., sp. nov. and Usitatibacter palustris sp. nov., novel members of Usitatibacteraceae fam. nov. within the order Nitrosomonadales isolated from soil.</title>
        <authorList>
            <person name="Huber K.J."/>
            <person name="Neumann-Schaal M."/>
            <person name="Geppert A."/>
            <person name="Luckner M."/>
            <person name="Wanner G."/>
            <person name="Overmann J."/>
        </authorList>
    </citation>
    <scope>NUCLEOTIDE SEQUENCE [LARGE SCALE GENOMIC DNA]</scope>
    <source>
        <strain evidence="2 3">0125_3</strain>
    </source>
</reference>
<keyword evidence="3" id="KW-1185">Reference proteome</keyword>